<dbReference type="EMBL" id="CP024847">
    <property type="protein sequence ID" value="AUR50771.1"/>
    <property type="molecule type" value="Genomic_DNA"/>
</dbReference>
<dbReference type="Gene3D" id="3.40.630.30">
    <property type="match status" value="1"/>
</dbReference>
<dbReference type="FunFam" id="3.40.630.30:FF:000064">
    <property type="entry name" value="GNAT family acetyltransferase"/>
    <property type="match status" value="1"/>
</dbReference>
<organism evidence="5 6">
    <name type="scientific">Aquella oligotrophica</name>
    <dbReference type="NCBI Taxonomy" id="2067065"/>
    <lineage>
        <taxon>Bacteria</taxon>
        <taxon>Pseudomonadati</taxon>
        <taxon>Pseudomonadota</taxon>
        <taxon>Betaproteobacteria</taxon>
        <taxon>Neisseriales</taxon>
        <taxon>Neisseriaceae</taxon>
        <taxon>Aquella</taxon>
    </lineage>
</organism>
<dbReference type="GO" id="GO:0008080">
    <property type="term" value="F:N-acetyltransferase activity"/>
    <property type="evidence" value="ECO:0007669"/>
    <property type="project" value="TreeGrafter"/>
</dbReference>
<keyword evidence="3" id="KW-0012">Acyltransferase</keyword>
<keyword evidence="6" id="KW-1185">Reference proteome</keyword>
<evidence type="ECO:0000256" key="3">
    <source>
        <dbReference type="ARBA" id="ARBA00023315"/>
    </source>
</evidence>
<dbReference type="PROSITE" id="PS51186">
    <property type="entry name" value="GNAT"/>
    <property type="match status" value="1"/>
</dbReference>
<dbReference type="InterPro" id="IPR051016">
    <property type="entry name" value="Diverse_Substrate_AcTransf"/>
</dbReference>
<dbReference type="PANTHER" id="PTHR10545">
    <property type="entry name" value="DIAMINE N-ACETYLTRANSFERASE"/>
    <property type="match status" value="1"/>
</dbReference>
<name>A0A2I7N2U6_9NEIS</name>
<sequence>MNIGQSEISIKFATSEDCGLILKFIRELAEYEKLLDQVIATEEMIREKLFGNKQYAEVIFAYLGDKPVGFALFFHNFSTFLGKPGIYLEDLYVIPKARGNGVANRIISYLAELAVKRDCGRLEWWCLDWNKKAIDFYLNLGAEAMDEWTVYRVTGKNLTDLANKYHQ</sequence>
<evidence type="ECO:0000313" key="5">
    <source>
        <dbReference type="EMBL" id="AUR50771.1"/>
    </source>
</evidence>
<proteinExistence type="inferred from homology"/>
<dbReference type="AlphaFoldDB" id="A0A2I7N2U6"/>
<comment type="similarity">
    <text evidence="1">Belongs to the acetyltransferase family.</text>
</comment>
<accession>A0A2I7N2U6</accession>
<protein>
    <submittedName>
        <fullName evidence="5">GNAT family N-acetyltransferase</fullName>
    </submittedName>
</protein>
<dbReference type="InterPro" id="IPR000182">
    <property type="entry name" value="GNAT_dom"/>
</dbReference>
<gene>
    <name evidence="5" type="ORF">CUN60_00150</name>
</gene>
<dbReference type="SUPFAM" id="SSF55729">
    <property type="entry name" value="Acyl-CoA N-acyltransferases (Nat)"/>
    <property type="match status" value="1"/>
</dbReference>
<dbReference type="Proteomes" id="UP000236655">
    <property type="component" value="Chromosome"/>
</dbReference>
<dbReference type="PANTHER" id="PTHR10545:SF29">
    <property type="entry name" value="GH14572P-RELATED"/>
    <property type="match status" value="1"/>
</dbReference>
<feature type="domain" description="N-acetyltransferase" evidence="4">
    <location>
        <begin position="8"/>
        <end position="159"/>
    </location>
</feature>
<evidence type="ECO:0000259" key="4">
    <source>
        <dbReference type="PROSITE" id="PS51186"/>
    </source>
</evidence>
<keyword evidence="2 5" id="KW-0808">Transferase</keyword>
<reference evidence="6" key="1">
    <citation type="submission" date="2017-11" db="EMBL/GenBank/DDBJ databases">
        <authorList>
            <person name="Chan K.G."/>
            <person name="Lee L.S."/>
        </authorList>
    </citation>
    <scope>NUCLEOTIDE SEQUENCE [LARGE SCALE GENOMIC DNA]</scope>
    <source>
        <strain evidence="6">DSM 100970</strain>
    </source>
</reference>
<dbReference type="RefSeq" id="WP_102950071.1">
    <property type="nucleotide sequence ID" value="NZ_CP024847.1"/>
</dbReference>
<dbReference type="Pfam" id="PF00583">
    <property type="entry name" value="Acetyltransf_1"/>
    <property type="match status" value="1"/>
</dbReference>
<evidence type="ECO:0000313" key="6">
    <source>
        <dbReference type="Proteomes" id="UP000236655"/>
    </source>
</evidence>
<evidence type="ECO:0000256" key="1">
    <source>
        <dbReference type="ARBA" id="ARBA00008694"/>
    </source>
</evidence>
<evidence type="ECO:0000256" key="2">
    <source>
        <dbReference type="ARBA" id="ARBA00022679"/>
    </source>
</evidence>
<dbReference type="KEGG" id="nba:CUN60_00150"/>
<dbReference type="OrthoDB" id="5295305at2"/>
<dbReference type="InterPro" id="IPR016181">
    <property type="entry name" value="Acyl_CoA_acyltransferase"/>
</dbReference>
<dbReference type="CDD" id="cd04301">
    <property type="entry name" value="NAT_SF"/>
    <property type="match status" value="1"/>
</dbReference>